<accession>T0ZWC1</accession>
<dbReference type="InterPro" id="IPR011701">
    <property type="entry name" value="MFS"/>
</dbReference>
<dbReference type="Pfam" id="PF07690">
    <property type="entry name" value="MFS_1"/>
    <property type="match status" value="1"/>
</dbReference>
<reference evidence="2" key="2">
    <citation type="journal article" date="2014" name="ISME J.">
        <title>Microbial stratification in low pH oxic and suboxic macroscopic growths along an acid mine drainage.</title>
        <authorList>
            <person name="Mendez-Garcia C."/>
            <person name="Mesa V."/>
            <person name="Sprenger R.R."/>
            <person name="Richter M."/>
            <person name="Diez M.S."/>
            <person name="Solano J."/>
            <person name="Bargiela R."/>
            <person name="Golyshina O.V."/>
            <person name="Manteca A."/>
            <person name="Ramos J.L."/>
            <person name="Gallego J.R."/>
            <person name="Llorente I."/>
            <person name="Martins Dos Santos V.A."/>
            <person name="Jensen O.N."/>
            <person name="Pelaez A.I."/>
            <person name="Sanchez J."/>
            <person name="Ferrer M."/>
        </authorList>
    </citation>
    <scope>NUCLEOTIDE SEQUENCE</scope>
</reference>
<protein>
    <submittedName>
        <fullName evidence="2">Major facilitator superfamily protein</fullName>
    </submittedName>
</protein>
<feature type="transmembrane region" description="Helical" evidence="1">
    <location>
        <begin position="132"/>
        <end position="153"/>
    </location>
</feature>
<dbReference type="SUPFAM" id="SSF103473">
    <property type="entry name" value="MFS general substrate transporter"/>
    <property type="match status" value="1"/>
</dbReference>
<feature type="transmembrane region" description="Helical" evidence="1">
    <location>
        <begin position="37"/>
        <end position="58"/>
    </location>
</feature>
<organism evidence="2">
    <name type="scientific">mine drainage metagenome</name>
    <dbReference type="NCBI Taxonomy" id="410659"/>
    <lineage>
        <taxon>unclassified sequences</taxon>
        <taxon>metagenomes</taxon>
        <taxon>ecological metagenomes</taxon>
    </lineage>
</organism>
<dbReference type="PANTHER" id="PTHR23528">
    <property type="match status" value="1"/>
</dbReference>
<evidence type="ECO:0000256" key="1">
    <source>
        <dbReference type="SAM" id="Phobius"/>
    </source>
</evidence>
<keyword evidence="1" id="KW-0472">Membrane</keyword>
<reference evidence="2" key="1">
    <citation type="submission" date="2013-08" db="EMBL/GenBank/DDBJ databases">
        <authorList>
            <person name="Mendez C."/>
            <person name="Richter M."/>
            <person name="Ferrer M."/>
            <person name="Sanchez J."/>
        </authorList>
    </citation>
    <scope>NUCLEOTIDE SEQUENCE</scope>
</reference>
<dbReference type="GO" id="GO:0022857">
    <property type="term" value="F:transmembrane transporter activity"/>
    <property type="evidence" value="ECO:0007669"/>
    <property type="project" value="InterPro"/>
</dbReference>
<evidence type="ECO:0000313" key="2">
    <source>
        <dbReference type="EMBL" id="EQD34210.1"/>
    </source>
</evidence>
<feature type="transmembrane region" description="Helical" evidence="1">
    <location>
        <begin position="70"/>
        <end position="88"/>
    </location>
</feature>
<dbReference type="Gene3D" id="1.20.1250.20">
    <property type="entry name" value="MFS general substrate transporter like domains"/>
    <property type="match status" value="1"/>
</dbReference>
<keyword evidence="1" id="KW-1133">Transmembrane helix</keyword>
<dbReference type="AlphaFoldDB" id="T0ZWC1"/>
<keyword evidence="1" id="KW-0812">Transmembrane</keyword>
<sequence length="200" mass="21654">MNSVHLGTNYLWISFESIILPLQLAAATRDSTPSLDLGIIAFVAISIGVLVSLFFGVLSDNHSIFWGKRGPYIIFGTVFTIIAIIFGLEPIKSVIVVLAIFVSIQIGSNISSGTYQPLLRDLINEEQRGTSAGINGIFTLVGTAMGLGLTGYLTSEGEISLSLMAIMVILLVTSLITTFTIRKDDLPMPSRDFHPMKIFV</sequence>
<name>T0ZWC1_9ZZZZ</name>
<dbReference type="PANTHER" id="PTHR23528:SF1">
    <property type="entry name" value="MAJOR FACILITATOR SUPERFAMILY (MFS) PROFILE DOMAIN-CONTAINING PROTEIN"/>
    <property type="match status" value="1"/>
</dbReference>
<feature type="transmembrane region" description="Helical" evidence="1">
    <location>
        <begin position="94"/>
        <end position="111"/>
    </location>
</feature>
<dbReference type="EMBL" id="AUZY01011568">
    <property type="protein sequence ID" value="EQD34210.1"/>
    <property type="molecule type" value="Genomic_DNA"/>
</dbReference>
<feature type="transmembrane region" description="Helical" evidence="1">
    <location>
        <begin position="159"/>
        <end position="181"/>
    </location>
</feature>
<gene>
    <name evidence="2" type="ORF">B1B_17340</name>
</gene>
<feature type="non-terminal residue" evidence="2">
    <location>
        <position position="200"/>
    </location>
</feature>
<proteinExistence type="predicted"/>
<dbReference type="InterPro" id="IPR036259">
    <property type="entry name" value="MFS_trans_sf"/>
</dbReference>
<comment type="caution">
    <text evidence="2">The sequence shown here is derived from an EMBL/GenBank/DDBJ whole genome shotgun (WGS) entry which is preliminary data.</text>
</comment>